<dbReference type="EMBL" id="VTER01000002">
    <property type="protein sequence ID" value="TYS51004.1"/>
    <property type="molecule type" value="Genomic_DNA"/>
</dbReference>
<accession>A0A5D4RMG4</accession>
<dbReference type="AlphaFoldDB" id="A0A5D4RMG4"/>
<dbReference type="PANTHER" id="PTHR34094">
    <property type="match status" value="1"/>
</dbReference>
<proteinExistence type="predicted"/>
<evidence type="ECO:0000259" key="1">
    <source>
        <dbReference type="Pfam" id="PF13349"/>
    </source>
</evidence>
<name>A0A5D4RMG4_9BACI</name>
<feature type="domain" description="DUF4097" evidence="1">
    <location>
        <begin position="47"/>
        <end position="316"/>
    </location>
</feature>
<dbReference type="RefSeq" id="WP_094768139.1">
    <property type="nucleotide sequence ID" value="NZ_JAHXNN010000019.1"/>
</dbReference>
<evidence type="ECO:0000313" key="3">
    <source>
        <dbReference type="Proteomes" id="UP000322139"/>
    </source>
</evidence>
<protein>
    <submittedName>
        <fullName evidence="2">DUF4097 domain-containing protein</fullName>
    </submittedName>
</protein>
<evidence type="ECO:0000313" key="2">
    <source>
        <dbReference type="EMBL" id="TYS51004.1"/>
    </source>
</evidence>
<dbReference type="InterPro" id="IPR025164">
    <property type="entry name" value="Toastrack_DUF4097"/>
</dbReference>
<gene>
    <name evidence="2" type="ORF">FZD51_02875</name>
</gene>
<dbReference type="Pfam" id="PF13349">
    <property type="entry name" value="DUF4097"/>
    <property type="match status" value="1"/>
</dbReference>
<comment type="caution">
    <text evidence="2">The sequence shown here is derived from an EMBL/GenBank/DDBJ whole genome shotgun (WGS) entry which is preliminary data.</text>
</comment>
<organism evidence="2 3">
    <name type="scientific">Bacillus infantis</name>
    <dbReference type="NCBI Taxonomy" id="324767"/>
    <lineage>
        <taxon>Bacteria</taxon>
        <taxon>Bacillati</taxon>
        <taxon>Bacillota</taxon>
        <taxon>Bacilli</taxon>
        <taxon>Bacillales</taxon>
        <taxon>Bacillaceae</taxon>
        <taxon>Bacillus</taxon>
    </lineage>
</organism>
<reference evidence="2 3" key="1">
    <citation type="submission" date="2019-08" db="EMBL/GenBank/DDBJ databases">
        <title>Bacillus genomes from the desert of Cuatro Cienegas, Coahuila.</title>
        <authorList>
            <person name="Olmedo-Alvarez G."/>
        </authorList>
    </citation>
    <scope>NUCLEOTIDE SEQUENCE [LARGE SCALE GENOMIC DNA]</scope>
    <source>
        <strain evidence="2 3">CH446_14T</strain>
    </source>
</reference>
<dbReference type="Proteomes" id="UP000322139">
    <property type="component" value="Unassembled WGS sequence"/>
</dbReference>
<dbReference type="PANTHER" id="PTHR34094:SF1">
    <property type="entry name" value="PROTEIN FAM185A"/>
    <property type="match status" value="1"/>
</dbReference>
<sequence>MKKLVAGLVVLFLIGVGGSAITLSASGGLNFNTVEINQSETIKADSIQHISVNSASTDVVIREAGSEKDIKVALTGKVSKKLKDDYKLKVSEDDGTLNVDLDVKNMFRMGVVIIRDVKIEVLLPKKEYEELAVQVLSGDIKAENIQSKDSIFETKSGDVALKRMEAGGQMEIQVASGDVRVEDSKAKELKVKAASGDMQIDGSAAESADLYTASGDIKISELSGDIAAKITSGDLNISNDQLAASITAETASGDVNISFKEEPSDMMVDFKATSGEGNVQLDGFLFEEKEEDRILGKIGSGEHVVKVHTASGDFNLN</sequence>
<dbReference type="Gene3D" id="2.160.20.120">
    <property type="match status" value="1"/>
</dbReference>